<keyword evidence="2" id="KW-1185">Reference proteome</keyword>
<dbReference type="AlphaFoldDB" id="A0A3M7P6I7"/>
<reference evidence="1 2" key="1">
    <citation type="journal article" date="2018" name="Sci. Rep.">
        <title>Genomic signatures of local adaptation to the degree of environmental predictability in rotifers.</title>
        <authorList>
            <person name="Franch-Gras L."/>
            <person name="Hahn C."/>
            <person name="Garcia-Roger E.M."/>
            <person name="Carmona M.J."/>
            <person name="Serra M."/>
            <person name="Gomez A."/>
        </authorList>
    </citation>
    <scope>NUCLEOTIDE SEQUENCE [LARGE SCALE GENOMIC DNA]</scope>
    <source>
        <strain evidence="1">HYR1</strain>
    </source>
</reference>
<sequence>MNKTSQLNLSATFYVTKDVWALMKMLEKSRNREYIERYKTKQYQIDPEKRKHSPELYAVWNIKHFMGKLVSQMNPYNSDFFIYTDIGGWRSKKFSNWPYVDFAKNVSLYLNDTCLYNQVYSGSIGGGFIAGSRAAFDQVSSKFYEIHDKWFDKDIFVGKDQNIMNSLAFREYPKFVMRLRTWGHACLKSYTRWFFYEWFFQYNPNCSFSLKSSILKSK</sequence>
<evidence type="ECO:0000313" key="2">
    <source>
        <dbReference type="Proteomes" id="UP000276133"/>
    </source>
</evidence>
<dbReference type="STRING" id="10195.A0A3M7P6I7"/>
<dbReference type="EMBL" id="REGN01012915">
    <property type="protein sequence ID" value="RMZ94633.1"/>
    <property type="molecule type" value="Genomic_DNA"/>
</dbReference>
<accession>A0A3M7P6I7</accession>
<organism evidence="1 2">
    <name type="scientific">Brachionus plicatilis</name>
    <name type="common">Marine rotifer</name>
    <name type="synonym">Brachionus muelleri</name>
    <dbReference type="NCBI Taxonomy" id="10195"/>
    <lineage>
        <taxon>Eukaryota</taxon>
        <taxon>Metazoa</taxon>
        <taxon>Spiralia</taxon>
        <taxon>Gnathifera</taxon>
        <taxon>Rotifera</taxon>
        <taxon>Eurotatoria</taxon>
        <taxon>Monogononta</taxon>
        <taxon>Pseudotrocha</taxon>
        <taxon>Ploima</taxon>
        <taxon>Brachionidae</taxon>
        <taxon>Brachionus</taxon>
    </lineage>
</organism>
<protein>
    <submittedName>
        <fullName evidence="1">Proteophosphoglycan 5</fullName>
    </submittedName>
</protein>
<dbReference type="OrthoDB" id="411632at2759"/>
<name>A0A3M7P6I7_BRAPC</name>
<gene>
    <name evidence="1" type="ORF">BpHYR1_045793</name>
</gene>
<evidence type="ECO:0000313" key="1">
    <source>
        <dbReference type="EMBL" id="RMZ94633.1"/>
    </source>
</evidence>
<comment type="caution">
    <text evidence="1">The sequence shown here is derived from an EMBL/GenBank/DDBJ whole genome shotgun (WGS) entry which is preliminary data.</text>
</comment>
<proteinExistence type="predicted"/>
<dbReference type="Proteomes" id="UP000276133">
    <property type="component" value="Unassembled WGS sequence"/>
</dbReference>